<feature type="transmembrane region" description="Helical" evidence="1">
    <location>
        <begin position="47"/>
        <end position="65"/>
    </location>
</feature>
<keyword evidence="3" id="KW-0482">Metalloprotease</keyword>
<keyword evidence="4" id="KW-1185">Reference proteome</keyword>
<name>A0A5R9L109_9BACT</name>
<feature type="domain" description="CAAX prenyl protease 2/Lysostaphin resistance protein A-like" evidence="2">
    <location>
        <begin position="83"/>
        <end position="178"/>
    </location>
</feature>
<dbReference type="GO" id="GO:0006508">
    <property type="term" value="P:proteolysis"/>
    <property type="evidence" value="ECO:0007669"/>
    <property type="project" value="UniProtKB-KW"/>
</dbReference>
<protein>
    <submittedName>
        <fullName evidence="3">CPBP family intramembrane metalloprotease</fullName>
    </submittedName>
</protein>
<dbReference type="EMBL" id="VCEJ01000002">
    <property type="protein sequence ID" value="TLV02224.1"/>
    <property type="molecule type" value="Genomic_DNA"/>
</dbReference>
<comment type="caution">
    <text evidence="3">The sequence shown here is derived from an EMBL/GenBank/DDBJ whole genome shotgun (WGS) entry which is preliminary data.</text>
</comment>
<dbReference type="Pfam" id="PF02517">
    <property type="entry name" value="Rce1-like"/>
    <property type="match status" value="1"/>
</dbReference>
<feature type="transmembrane region" description="Helical" evidence="1">
    <location>
        <begin position="141"/>
        <end position="161"/>
    </location>
</feature>
<feature type="transmembrane region" description="Helical" evidence="1">
    <location>
        <begin position="85"/>
        <end position="106"/>
    </location>
</feature>
<evidence type="ECO:0000259" key="2">
    <source>
        <dbReference type="Pfam" id="PF02517"/>
    </source>
</evidence>
<dbReference type="Proteomes" id="UP000306402">
    <property type="component" value="Unassembled WGS sequence"/>
</dbReference>
<dbReference type="PANTHER" id="PTHR36435">
    <property type="entry name" value="SLR1288 PROTEIN"/>
    <property type="match status" value="1"/>
</dbReference>
<evidence type="ECO:0000313" key="3">
    <source>
        <dbReference type="EMBL" id="TLV02224.1"/>
    </source>
</evidence>
<sequence>MSGDLKLALLRVVPFLLVIMVVIIRTRQGDINPDDLFLNKPVSNSRFLACVAGFTSYVLLVEFVLYQMGMLEINPWNHPMASSFIRILGAVILAPITEELIFRGLLLMVLTKKLSRHISILIQALIFVLLHNFAYENTMTANIGIVQSFIDACLFGYAKYYTRSIYTSMAMHSIGNLVATLERFIL</sequence>
<keyword evidence="3" id="KW-0378">Hydrolase</keyword>
<evidence type="ECO:0000256" key="1">
    <source>
        <dbReference type="SAM" id="Phobius"/>
    </source>
</evidence>
<organism evidence="3 4">
    <name type="scientific">Dyadobacter luticola</name>
    <dbReference type="NCBI Taxonomy" id="1979387"/>
    <lineage>
        <taxon>Bacteria</taxon>
        <taxon>Pseudomonadati</taxon>
        <taxon>Bacteroidota</taxon>
        <taxon>Cytophagia</taxon>
        <taxon>Cytophagales</taxon>
        <taxon>Spirosomataceae</taxon>
        <taxon>Dyadobacter</taxon>
    </lineage>
</organism>
<dbReference type="GO" id="GO:0008237">
    <property type="term" value="F:metallopeptidase activity"/>
    <property type="evidence" value="ECO:0007669"/>
    <property type="project" value="UniProtKB-KW"/>
</dbReference>
<keyword evidence="1" id="KW-0472">Membrane</keyword>
<dbReference type="InterPro" id="IPR052710">
    <property type="entry name" value="CAAX_protease"/>
</dbReference>
<dbReference type="GO" id="GO:0080120">
    <property type="term" value="P:CAAX-box protein maturation"/>
    <property type="evidence" value="ECO:0007669"/>
    <property type="project" value="UniProtKB-ARBA"/>
</dbReference>
<evidence type="ECO:0000313" key="4">
    <source>
        <dbReference type="Proteomes" id="UP000306402"/>
    </source>
</evidence>
<dbReference type="RefSeq" id="WP_138363433.1">
    <property type="nucleotide sequence ID" value="NZ_VCEJ01000002.1"/>
</dbReference>
<gene>
    <name evidence="3" type="ORF">FEN17_00865</name>
</gene>
<accession>A0A5R9L109</accession>
<dbReference type="InterPro" id="IPR003675">
    <property type="entry name" value="Rce1/LyrA-like_dom"/>
</dbReference>
<keyword evidence="1" id="KW-1133">Transmembrane helix</keyword>
<feature type="transmembrane region" description="Helical" evidence="1">
    <location>
        <begin position="6"/>
        <end position="26"/>
    </location>
</feature>
<dbReference type="OrthoDB" id="158986at2"/>
<feature type="transmembrane region" description="Helical" evidence="1">
    <location>
        <begin position="118"/>
        <end position="135"/>
    </location>
</feature>
<dbReference type="GO" id="GO:0004175">
    <property type="term" value="F:endopeptidase activity"/>
    <property type="evidence" value="ECO:0007669"/>
    <property type="project" value="UniProtKB-ARBA"/>
</dbReference>
<dbReference type="AlphaFoldDB" id="A0A5R9L109"/>
<keyword evidence="1" id="KW-0812">Transmembrane</keyword>
<reference evidence="3 4" key="1">
    <citation type="submission" date="2019-05" db="EMBL/GenBank/DDBJ databases">
        <authorList>
            <person name="Qu J.-H."/>
        </authorList>
    </citation>
    <scope>NUCLEOTIDE SEQUENCE [LARGE SCALE GENOMIC DNA]</scope>
    <source>
        <strain evidence="3 4">T17</strain>
    </source>
</reference>
<keyword evidence="3" id="KW-0645">Protease</keyword>
<dbReference type="PANTHER" id="PTHR36435:SF1">
    <property type="entry name" value="CAAX AMINO TERMINAL PROTEASE FAMILY PROTEIN"/>
    <property type="match status" value="1"/>
</dbReference>
<proteinExistence type="predicted"/>